<proteinExistence type="predicted"/>
<keyword evidence="2" id="KW-0472">Membrane</keyword>
<keyword evidence="4" id="KW-1185">Reference proteome</keyword>
<gene>
    <name evidence="3" type="ORF">MGAL_10B070904</name>
</gene>
<feature type="transmembrane region" description="Helical" evidence="2">
    <location>
        <begin position="66"/>
        <end position="87"/>
    </location>
</feature>
<dbReference type="Proteomes" id="UP000596742">
    <property type="component" value="Unassembled WGS sequence"/>
</dbReference>
<feature type="compositionally biased region" description="Basic and acidic residues" evidence="1">
    <location>
        <begin position="428"/>
        <end position="450"/>
    </location>
</feature>
<feature type="compositionally biased region" description="Basic and acidic residues" evidence="1">
    <location>
        <begin position="457"/>
        <end position="473"/>
    </location>
</feature>
<sequence length="662" mass="75399">MPSCGRLIMISMLYFKITHLTLHTGSYKIPQVFMSIGFSFYFICVVLASLTFFWTRDLKKIRGIKFAAASFDFLTAICLVVAVVVFHNYHDKETETITYGWYIAVISLGCVTLACPCYIVDGCHTIKQKDEKVSTTNTAPCPTALTVYQRQKLLDGFNNPCPTALTVYQRQKLIDGFNDQMSKQQSQLPEPLGLKGKFAVLYGVTTLELLPPRPITTDDSDDDTYKLKPMKTLKQPMVVPPSSEYSFKTIYDYDYNEENFVHPPPKIVSSDTPLKDILRRNLQTHSGYDSDVSRQSSCYSLESGQIDDSDLEIYLLTKGSRSNKGSDEDRPPSREAFGKRKIKTKHKVTSRIVDGKNVTDIAHEGLPTIHIIGPDRESSDYKEPNPLGSSSALPREDEVLLPSEAENDDDTYYKANKKSASTRLSRRYKQEHDNEAYAKSDDEIYRERYGARSPYTGKKDVHRESGEYDDKPQKSRKKSMEKKRREGESPMSLKDVNTTKEDKSNEATAKGDDVYNKVVEVSTGLPKENTNYSDQTVDRSSKRIDQSENRHVEKSVEQTFEKEKYDKNDADSTTTYDQLYDDEGNKITYNQKTDKKTKKRHSSKRKHTKPYVGTNLSYDKVDTDLDNGGCDHSAQIQQDETYALVEQILKIPINEENDETKL</sequence>
<name>A0A8B6F7X8_MYTGA</name>
<feature type="transmembrane region" description="Helical" evidence="2">
    <location>
        <begin position="99"/>
        <end position="120"/>
    </location>
</feature>
<feature type="compositionally biased region" description="Basic and acidic residues" evidence="1">
    <location>
        <begin position="324"/>
        <end position="338"/>
    </location>
</feature>
<feature type="transmembrane region" description="Helical" evidence="2">
    <location>
        <begin position="32"/>
        <end position="54"/>
    </location>
</feature>
<feature type="compositionally biased region" description="Basic residues" evidence="1">
    <location>
        <begin position="595"/>
        <end position="609"/>
    </location>
</feature>
<keyword evidence="2" id="KW-0812">Transmembrane</keyword>
<feature type="region of interest" description="Disordered" evidence="1">
    <location>
        <begin position="369"/>
        <end position="397"/>
    </location>
</feature>
<feature type="region of interest" description="Disordered" evidence="1">
    <location>
        <begin position="318"/>
        <end position="343"/>
    </location>
</feature>
<accession>A0A8B6F7X8</accession>
<reference evidence="3" key="1">
    <citation type="submission" date="2018-11" db="EMBL/GenBank/DDBJ databases">
        <authorList>
            <person name="Alioto T."/>
            <person name="Alioto T."/>
        </authorList>
    </citation>
    <scope>NUCLEOTIDE SEQUENCE</scope>
</reference>
<organism evidence="3 4">
    <name type="scientific">Mytilus galloprovincialis</name>
    <name type="common">Mediterranean mussel</name>
    <dbReference type="NCBI Taxonomy" id="29158"/>
    <lineage>
        <taxon>Eukaryota</taxon>
        <taxon>Metazoa</taxon>
        <taxon>Spiralia</taxon>
        <taxon>Lophotrochozoa</taxon>
        <taxon>Mollusca</taxon>
        <taxon>Bivalvia</taxon>
        <taxon>Autobranchia</taxon>
        <taxon>Pteriomorphia</taxon>
        <taxon>Mytilida</taxon>
        <taxon>Mytiloidea</taxon>
        <taxon>Mytilidae</taxon>
        <taxon>Mytilinae</taxon>
        <taxon>Mytilus</taxon>
    </lineage>
</organism>
<feature type="region of interest" description="Disordered" evidence="1">
    <location>
        <begin position="416"/>
        <end position="618"/>
    </location>
</feature>
<evidence type="ECO:0000313" key="3">
    <source>
        <dbReference type="EMBL" id="VDI46153.1"/>
    </source>
</evidence>
<protein>
    <submittedName>
        <fullName evidence="3">Uncharacterized protein</fullName>
    </submittedName>
</protein>
<evidence type="ECO:0000256" key="2">
    <source>
        <dbReference type="SAM" id="Phobius"/>
    </source>
</evidence>
<feature type="compositionally biased region" description="Basic and acidic residues" evidence="1">
    <location>
        <begin position="497"/>
        <end position="515"/>
    </location>
</feature>
<dbReference type="OrthoDB" id="6120412at2759"/>
<dbReference type="Gene3D" id="1.20.140.150">
    <property type="match status" value="1"/>
</dbReference>
<feature type="compositionally biased region" description="Basic and acidic residues" evidence="1">
    <location>
        <begin position="373"/>
        <end position="383"/>
    </location>
</feature>
<comment type="caution">
    <text evidence="3">The sequence shown here is derived from an EMBL/GenBank/DDBJ whole genome shotgun (WGS) entry which is preliminary data.</text>
</comment>
<dbReference type="AlphaFoldDB" id="A0A8B6F7X8"/>
<feature type="compositionally biased region" description="Basic and acidic residues" evidence="1">
    <location>
        <begin position="536"/>
        <end position="570"/>
    </location>
</feature>
<keyword evidence="2" id="KW-1133">Transmembrane helix</keyword>
<evidence type="ECO:0000313" key="4">
    <source>
        <dbReference type="Proteomes" id="UP000596742"/>
    </source>
</evidence>
<dbReference type="EMBL" id="UYJE01006454">
    <property type="protein sequence ID" value="VDI46153.1"/>
    <property type="molecule type" value="Genomic_DNA"/>
</dbReference>
<evidence type="ECO:0000256" key="1">
    <source>
        <dbReference type="SAM" id="MobiDB-lite"/>
    </source>
</evidence>